<dbReference type="PRINTS" id="PR01438">
    <property type="entry name" value="UNVRSLSTRESS"/>
</dbReference>
<dbReference type="Pfam" id="PF00582">
    <property type="entry name" value="Usp"/>
    <property type="match status" value="1"/>
</dbReference>
<protein>
    <submittedName>
        <fullName evidence="3">Universal stress protein UspA</fullName>
    </submittedName>
</protein>
<evidence type="ECO:0000313" key="4">
    <source>
        <dbReference type="Proteomes" id="UP000094412"/>
    </source>
</evidence>
<dbReference type="Proteomes" id="UP000094412">
    <property type="component" value="Unassembled WGS sequence"/>
</dbReference>
<dbReference type="PANTHER" id="PTHR46268:SF15">
    <property type="entry name" value="UNIVERSAL STRESS PROTEIN HP_0031"/>
    <property type="match status" value="1"/>
</dbReference>
<dbReference type="AlphaFoldDB" id="A0A1C2DMU4"/>
<evidence type="ECO:0000259" key="2">
    <source>
        <dbReference type="Pfam" id="PF00582"/>
    </source>
</evidence>
<reference evidence="3 4" key="1">
    <citation type="submission" date="2016-08" db="EMBL/GenBank/DDBJ databases">
        <title>Whole genome sequence of Mesorhizobium sp. strain UASWS1009 isolated from industrial sewage.</title>
        <authorList>
            <person name="Crovadore J."/>
            <person name="Calmin G."/>
            <person name="Chablais R."/>
            <person name="Cochard B."/>
            <person name="Lefort F."/>
        </authorList>
    </citation>
    <scope>NUCLEOTIDE SEQUENCE [LARGE SCALE GENOMIC DNA]</scope>
    <source>
        <strain evidence="3 4">UASWS1009</strain>
    </source>
</reference>
<keyword evidence="4" id="KW-1185">Reference proteome</keyword>
<comment type="caution">
    <text evidence="3">The sequence shown here is derived from an EMBL/GenBank/DDBJ whole genome shotgun (WGS) entry which is preliminary data.</text>
</comment>
<dbReference type="RefSeq" id="WP_024925310.1">
    <property type="nucleotide sequence ID" value="NZ_MDEO01000033.1"/>
</dbReference>
<organism evidence="3 4">
    <name type="scientific">Mesorhizobium hungaricum</name>
    <dbReference type="NCBI Taxonomy" id="1566387"/>
    <lineage>
        <taxon>Bacteria</taxon>
        <taxon>Pseudomonadati</taxon>
        <taxon>Pseudomonadota</taxon>
        <taxon>Alphaproteobacteria</taxon>
        <taxon>Hyphomicrobiales</taxon>
        <taxon>Phyllobacteriaceae</taxon>
        <taxon>Mesorhizobium</taxon>
    </lineage>
</organism>
<dbReference type="SUPFAM" id="SSF52402">
    <property type="entry name" value="Adenine nucleotide alpha hydrolases-like"/>
    <property type="match status" value="1"/>
</dbReference>
<dbReference type="EMBL" id="MDEO01000033">
    <property type="protein sequence ID" value="OCX16084.1"/>
    <property type="molecule type" value="Genomic_DNA"/>
</dbReference>
<gene>
    <name evidence="3" type="ORF">QV13_14495</name>
</gene>
<comment type="similarity">
    <text evidence="1">Belongs to the universal stress protein A family.</text>
</comment>
<name>A0A1C2DMU4_9HYPH</name>
<dbReference type="InterPro" id="IPR006016">
    <property type="entry name" value="UspA"/>
</dbReference>
<dbReference type="InterPro" id="IPR006015">
    <property type="entry name" value="Universal_stress_UspA"/>
</dbReference>
<evidence type="ECO:0000256" key="1">
    <source>
        <dbReference type="ARBA" id="ARBA00008791"/>
    </source>
</evidence>
<dbReference type="InterPro" id="IPR014729">
    <property type="entry name" value="Rossmann-like_a/b/a_fold"/>
</dbReference>
<proteinExistence type="inferred from homology"/>
<feature type="domain" description="UspA" evidence="2">
    <location>
        <begin position="1"/>
        <end position="149"/>
    </location>
</feature>
<dbReference type="CDD" id="cd00293">
    <property type="entry name" value="USP-like"/>
    <property type="match status" value="1"/>
</dbReference>
<dbReference type="STRING" id="1566387.QV13_14495"/>
<evidence type="ECO:0000313" key="3">
    <source>
        <dbReference type="EMBL" id="OCX16084.1"/>
    </source>
</evidence>
<dbReference type="OrthoDB" id="5564966at2"/>
<accession>A0A1C2DMU4</accession>
<sequence>MYKHILIPTDGSDLAGKGVKQGLALAKALGAKVTAVTATEPFPISGLAIGAGWVPSEADMQDFNAAQKEGADKILAAVKAEAAKVGVEVDLVHAPGERAAEAILDAATTRKVDLIVIASHGRRGVERVLLGSQTAEVLAHSSIPVLVVK</sequence>
<dbReference type="PANTHER" id="PTHR46268">
    <property type="entry name" value="STRESS RESPONSE PROTEIN NHAX"/>
    <property type="match status" value="1"/>
</dbReference>
<dbReference type="Gene3D" id="3.40.50.620">
    <property type="entry name" value="HUPs"/>
    <property type="match status" value="1"/>
</dbReference>